<dbReference type="OrthoDB" id="956461at2"/>
<dbReference type="KEGG" id="spir:CWM47_21710"/>
<organism evidence="2 3">
    <name type="scientific">Spirosoma pollinicola</name>
    <dbReference type="NCBI Taxonomy" id="2057025"/>
    <lineage>
        <taxon>Bacteria</taxon>
        <taxon>Pseudomonadati</taxon>
        <taxon>Bacteroidota</taxon>
        <taxon>Cytophagia</taxon>
        <taxon>Cytophagales</taxon>
        <taxon>Cytophagaceae</taxon>
        <taxon>Spirosoma</taxon>
    </lineage>
</organism>
<proteinExistence type="predicted"/>
<dbReference type="Proteomes" id="UP000232883">
    <property type="component" value="Chromosome"/>
</dbReference>
<evidence type="ECO:0000256" key="1">
    <source>
        <dbReference type="SAM" id="MobiDB-lite"/>
    </source>
</evidence>
<feature type="region of interest" description="Disordered" evidence="1">
    <location>
        <begin position="236"/>
        <end position="261"/>
    </location>
</feature>
<sequence>MRIISTMQPVSTGGIPQEAIPEIGRIGLGKLAQTEGGKVYPTATDYFVPRGRAQDLFTQLYGPEPRQLPICFYNDAEEASCNVRLEIRDRKGDLYAFSDGQTFYFRPKDGSPGYTKLVTLQQVPDIALGIEAHLQKGLAPDKAKYIVWKPTLSLRFMIRDFPLVGYWQIMTHGAQSTIPQVTNMVDTWKQLLGSLCMVPFVLSIKRGKSSDKAKQFTYLNLLPDFSLDHARQFAQNRPKEPATLPHASLLNPPPIGQPDHVYEPTVVSLPAGNV</sequence>
<reference evidence="2 3" key="1">
    <citation type="submission" date="2017-11" db="EMBL/GenBank/DDBJ databases">
        <title>Taxonomic description and genome sequences of Spirosoma HA7 sp. nov., isolated from pollen microhabitat of Corylus avellana.</title>
        <authorList>
            <person name="Ambika Manirajan B."/>
            <person name="Suarez C."/>
            <person name="Ratering S."/>
            <person name="Geissler-Plaum R."/>
            <person name="Cardinale M."/>
            <person name="Sylvia S."/>
        </authorList>
    </citation>
    <scope>NUCLEOTIDE SEQUENCE [LARGE SCALE GENOMIC DNA]</scope>
    <source>
        <strain evidence="2 3">HA7</strain>
    </source>
</reference>
<protein>
    <submittedName>
        <fullName evidence="2">Uncharacterized protein</fullName>
    </submittedName>
</protein>
<dbReference type="RefSeq" id="WP_100990290.1">
    <property type="nucleotide sequence ID" value="NZ_CP025096.1"/>
</dbReference>
<dbReference type="Pfam" id="PF18897">
    <property type="entry name" value="Gp3-like"/>
    <property type="match status" value="1"/>
</dbReference>
<name>A0A2K8Z322_9BACT</name>
<gene>
    <name evidence="2" type="ORF">CWM47_21710</name>
</gene>
<dbReference type="AlphaFoldDB" id="A0A2K8Z322"/>
<dbReference type="EMBL" id="CP025096">
    <property type="protein sequence ID" value="AUD04224.1"/>
    <property type="molecule type" value="Genomic_DNA"/>
</dbReference>
<evidence type="ECO:0000313" key="2">
    <source>
        <dbReference type="EMBL" id="AUD04224.1"/>
    </source>
</evidence>
<dbReference type="InterPro" id="IPR043991">
    <property type="entry name" value="Gp3-like"/>
</dbReference>
<keyword evidence="3" id="KW-1185">Reference proteome</keyword>
<accession>A0A2K8Z322</accession>
<evidence type="ECO:0000313" key="3">
    <source>
        <dbReference type="Proteomes" id="UP000232883"/>
    </source>
</evidence>